<evidence type="ECO:0000313" key="10">
    <source>
        <dbReference type="EMBL" id="MDH7638880.1"/>
    </source>
</evidence>
<reference evidence="10" key="1">
    <citation type="submission" date="2023-04" db="EMBL/GenBank/DDBJ databases">
        <title>Sphingomonas sp. MAHUQ-71 isolated from rice field.</title>
        <authorList>
            <person name="Huq M.A."/>
        </authorList>
    </citation>
    <scope>NUCLEOTIDE SEQUENCE</scope>
    <source>
        <strain evidence="10">MAHUQ-71</strain>
    </source>
</reference>
<keyword evidence="2 9" id="KW-0813">Transport</keyword>
<dbReference type="Proteomes" id="UP001160625">
    <property type="component" value="Unassembled WGS sequence"/>
</dbReference>
<evidence type="ECO:0000256" key="4">
    <source>
        <dbReference type="ARBA" id="ARBA00022692"/>
    </source>
</evidence>
<keyword evidence="6 9" id="KW-1133">Transmembrane helix</keyword>
<organism evidence="10 11">
    <name type="scientific">Sphingomonas oryzagri</name>
    <dbReference type="NCBI Taxonomy" id="3042314"/>
    <lineage>
        <taxon>Bacteria</taxon>
        <taxon>Pseudomonadati</taxon>
        <taxon>Pseudomonadota</taxon>
        <taxon>Alphaproteobacteria</taxon>
        <taxon>Sphingomonadales</taxon>
        <taxon>Sphingomonadaceae</taxon>
        <taxon>Sphingomonas</taxon>
    </lineage>
</organism>
<dbReference type="InterPro" id="IPR005807">
    <property type="entry name" value="SecE_bac"/>
</dbReference>
<comment type="subunit">
    <text evidence="9">Component of the Sec protein translocase complex. Heterotrimer consisting of SecY, SecE and SecG subunits. The heterotrimers can form oligomers, although 1 heterotrimer is thought to be able to translocate proteins. Interacts with the ribosome. Interacts with SecDF, and other proteins may be involved. Interacts with SecA.</text>
</comment>
<comment type="similarity">
    <text evidence="9">Belongs to the SecE/SEC61-gamma family.</text>
</comment>
<dbReference type="InterPro" id="IPR001901">
    <property type="entry name" value="Translocase_SecE/Sec61-g"/>
</dbReference>
<dbReference type="PROSITE" id="PS01067">
    <property type="entry name" value="SECE_SEC61G"/>
    <property type="match status" value="1"/>
</dbReference>
<comment type="caution">
    <text evidence="10">The sequence shown here is derived from an EMBL/GenBank/DDBJ whole genome shotgun (WGS) entry which is preliminary data.</text>
</comment>
<dbReference type="NCBIfam" id="TIGR00964">
    <property type="entry name" value="secE_bact"/>
    <property type="match status" value="1"/>
</dbReference>
<protein>
    <recommendedName>
        <fullName evidence="9">Protein translocase subunit SecE</fullName>
    </recommendedName>
</protein>
<dbReference type="HAMAP" id="MF_00422">
    <property type="entry name" value="SecE"/>
    <property type="match status" value="1"/>
</dbReference>
<evidence type="ECO:0000256" key="3">
    <source>
        <dbReference type="ARBA" id="ARBA00022475"/>
    </source>
</evidence>
<feature type="transmembrane region" description="Helical" evidence="9">
    <location>
        <begin position="38"/>
        <end position="58"/>
    </location>
</feature>
<keyword evidence="8 9" id="KW-0472">Membrane</keyword>
<sequence length="74" mass="8298">MARTGETGGGFFRNIPEFIQQVRTETGKVSWPTRRETTMTAVMVLVMTTILALFFLGVDNVFNFLAQELLKLVG</sequence>
<comment type="function">
    <text evidence="9">Essential subunit of the Sec protein translocation channel SecYEG. Clamps together the 2 halves of SecY. May contact the channel plug during translocation.</text>
</comment>
<dbReference type="PANTHER" id="PTHR33910">
    <property type="entry name" value="PROTEIN TRANSLOCASE SUBUNIT SECE"/>
    <property type="match status" value="1"/>
</dbReference>
<evidence type="ECO:0000256" key="7">
    <source>
        <dbReference type="ARBA" id="ARBA00023010"/>
    </source>
</evidence>
<keyword evidence="11" id="KW-1185">Reference proteome</keyword>
<dbReference type="RefSeq" id="WP_281044154.1">
    <property type="nucleotide sequence ID" value="NZ_JARYGZ010000001.1"/>
</dbReference>
<keyword evidence="5 9" id="KW-0653">Protein transport</keyword>
<evidence type="ECO:0000256" key="6">
    <source>
        <dbReference type="ARBA" id="ARBA00022989"/>
    </source>
</evidence>
<keyword evidence="7 9" id="KW-0811">Translocation</keyword>
<dbReference type="PANTHER" id="PTHR33910:SF1">
    <property type="entry name" value="PROTEIN TRANSLOCASE SUBUNIT SECE"/>
    <property type="match status" value="1"/>
</dbReference>
<dbReference type="InterPro" id="IPR038379">
    <property type="entry name" value="SecE_sf"/>
</dbReference>
<dbReference type="Gene3D" id="1.20.5.1030">
    <property type="entry name" value="Preprotein translocase secy subunit"/>
    <property type="match status" value="1"/>
</dbReference>
<evidence type="ECO:0000256" key="8">
    <source>
        <dbReference type="ARBA" id="ARBA00023136"/>
    </source>
</evidence>
<evidence type="ECO:0000256" key="1">
    <source>
        <dbReference type="ARBA" id="ARBA00004370"/>
    </source>
</evidence>
<accession>A0ABT6N0Q0</accession>
<name>A0ABT6N0Q0_9SPHN</name>
<evidence type="ECO:0000256" key="9">
    <source>
        <dbReference type="HAMAP-Rule" id="MF_00422"/>
    </source>
</evidence>
<keyword evidence="4 9" id="KW-0812">Transmembrane</keyword>
<dbReference type="Pfam" id="PF00584">
    <property type="entry name" value="SecE"/>
    <property type="match status" value="1"/>
</dbReference>
<gene>
    <name evidence="9 10" type="primary">secE</name>
    <name evidence="10" type="ORF">QGN17_09080</name>
</gene>
<proteinExistence type="inferred from homology"/>
<evidence type="ECO:0000313" key="11">
    <source>
        <dbReference type="Proteomes" id="UP001160625"/>
    </source>
</evidence>
<evidence type="ECO:0000256" key="5">
    <source>
        <dbReference type="ARBA" id="ARBA00022927"/>
    </source>
</evidence>
<evidence type="ECO:0000256" key="2">
    <source>
        <dbReference type="ARBA" id="ARBA00022448"/>
    </source>
</evidence>
<dbReference type="EMBL" id="JARYGZ010000001">
    <property type="protein sequence ID" value="MDH7638880.1"/>
    <property type="molecule type" value="Genomic_DNA"/>
</dbReference>
<comment type="subcellular location">
    <subcellularLocation>
        <location evidence="9">Cell membrane</location>
        <topology evidence="9">Single-pass membrane protein</topology>
    </subcellularLocation>
    <subcellularLocation>
        <location evidence="1">Membrane</location>
    </subcellularLocation>
</comment>
<keyword evidence="3 9" id="KW-1003">Cell membrane</keyword>